<organism evidence="2">
    <name type="scientific">Magnetospirillum gryphiswaldense</name>
    <dbReference type="NCBI Taxonomy" id="55518"/>
    <lineage>
        <taxon>Bacteria</taxon>
        <taxon>Pseudomonadati</taxon>
        <taxon>Pseudomonadota</taxon>
        <taxon>Alphaproteobacteria</taxon>
        <taxon>Rhodospirillales</taxon>
        <taxon>Rhodospirillaceae</taxon>
        <taxon>Magnetospirillum</taxon>
    </lineage>
</organism>
<evidence type="ECO:0000259" key="1">
    <source>
        <dbReference type="Pfam" id="PF21142"/>
    </source>
</evidence>
<dbReference type="AlphaFoldDB" id="A4TXX1"/>
<dbReference type="EMBL" id="CU459003">
    <property type="protein sequence ID" value="CAM75478.1"/>
    <property type="molecule type" value="Genomic_DNA"/>
</dbReference>
<reference evidence="2" key="1">
    <citation type="journal article" date="2007" name="J. Bacteriol.">
        <title>Comparative genome analysis of four magnetotactic bacteria reveals a complex set of group-specific genes implicated in magnetosome biomineralization and function.</title>
        <authorList>
            <person name="Richter M."/>
            <person name="Kube M."/>
            <person name="Bazylinski D.A."/>
            <person name="Lombardot T."/>
            <person name="Gloeckner F.O."/>
            <person name="Reinhardt R."/>
            <person name="Schueler D."/>
        </authorList>
    </citation>
    <scope>NUCLEOTIDE SEQUENCE</scope>
    <source>
        <strain evidence="2">MSR-1</strain>
    </source>
</reference>
<feature type="domain" description="Alpha-2 macroglobulin MG2" evidence="1">
    <location>
        <begin position="168"/>
        <end position="267"/>
    </location>
</feature>
<dbReference type="Pfam" id="PF21142">
    <property type="entry name" value="A2M_bMG2"/>
    <property type="match status" value="1"/>
</dbReference>
<gene>
    <name evidence="2" type="ORF">MGR_3477</name>
</gene>
<evidence type="ECO:0000313" key="2">
    <source>
        <dbReference type="EMBL" id="CAM75478.1"/>
    </source>
</evidence>
<proteinExistence type="predicted"/>
<accession>A4TXX1</accession>
<sequence length="279" mass="29551">MQRGLAFIAVSIVAGAAALGAWGTHDLRPAAQPVVAAIEAPPPRSGDVAPLASVNPGLDQVKPSPGVLTYQRLITNAESDTPEACLVFSAPLDPGIAYQDYLTIPTQPRPGLRVDQARLCVSGLAFGREHAVTVKAGLPAADGSKLAADSKLSVSFGDRPPQVAFGPGFILPRHSGDGLPVTTVNAPRLEMKLYRVGDRLLARMRQDLGDEKTVYPLSGRRIRPTTRAGWCGRAAWTSRAERNESTISLFPLPQPMGKPEPGAYLLVAAFPKVGQGRPQ</sequence>
<dbReference type="InterPro" id="IPR049120">
    <property type="entry name" value="A2M_bMG2"/>
</dbReference>
<protein>
    <submittedName>
        <fullName evidence="2">Alpha-2-macroglobulin, N-terminal:N/apple PAN</fullName>
    </submittedName>
</protein>
<name>A4TXX1_9PROT</name>